<dbReference type="PANTHER" id="PTHR43289">
    <property type="entry name" value="MITOGEN-ACTIVATED PROTEIN KINASE KINASE KINASE 20-RELATED"/>
    <property type="match status" value="1"/>
</dbReference>
<dbReference type="PROSITE" id="PS00108">
    <property type="entry name" value="PROTEIN_KINASE_ST"/>
    <property type="match status" value="1"/>
</dbReference>
<comment type="caution">
    <text evidence="12">The sequence shown here is derived from an EMBL/GenBank/DDBJ whole genome shotgun (WGS) entry which is preliminary data.</text>
</comment>
<dbReference type="EC" id="2.7.11.1" evidence="1"/>
<evidence type="ECO:0000256" key="8">
    <source>
        <dbReference type="ARBA" id="ARBA00048679"/>
    </source>
</evidence>
<dbReference type="Gene3D" id="1.10.510.10">
    <property type="entry name" value="Transferase(Phosphotransferase) domain 1"/>
    <property type="match status" value="1"/>
</dbReference>
<dbReference type="Pfam" id="PF00069">
    <property type="entry name" value="Pkinase"/>
    <property type="match status" value="1"/>
</dbReference>
<dbReference type="AlphaFoldDB" id="M3V9X6"/>
<feature type="region of interest" description="Disordered" evidence="9">
    <location>
        <begin position="285"/>
        <end position="381"/>
    </location>
</feature>
<keyword evidence="10" id="KW-1133">Transmembrane helix</keyword>
<comment type="catalytic activity">
    <reaction evidence="7">
        <text>L-threonyl-[protein] + ATP = O-phospho-L-threonyl-[protein] + ADP + H(+)</text>
        <dbReference type="Rhea" id="RHEA:46608"/>
        <dbReference type="Rhea" id="RHEA-COMP:11060"/>
        <dbReference type="Rhea" id="RHEA-COMP:11605"/>
        <dbReference type="ChEBI" id="CHEBI:15378"/>
        <dbReference type="ChEBI" id="CHEBI:30013"/>
        <dbReference type="ChEBI" id="CHEBI:30616"/>
        <dbReference type="ChEBI" id="CHEBI:61977"/>
        <dbReference type="ChEBI" id="CHEBI:456216"/>
        <dbReference type="EC" id="2.7.11.1"/>
    </reaction>
</comment>
<evidence type="ECO:0000256" key="2">
    <source>
        <dbReference type="ARBA" id="ARBA00022527"/>
    </source>
</evidence>
<dbReference type="GO" id="GO:0004674">
    <property type="term" value="F:protein serine/threonine kinase activity"/>
    <property type="evidence" value="ECO:0007669"/>
    <property type="project" value="UniProtKB-KW"/>
</dbReference>
<keyword evidence="10" id="KW-0812">Transmembrane</keyword>
<evidence type="ECO:0000256" key="3">
    <source>
        <dbReference type="ARBA" id="ARBA00022679"/>
    </source>
</evidence>
<evidence type="ECO:0000313" key="12">
    <source>
        <dbReference type="EMBL" id="GAC78338.1"/>
    </source>
</evidence>
<reference evidence="12 13" key="1">
    <citation type="submission" date="2013-02" db="EMBL/GenBank/DDBJ databases">
        <title>Whole genome shotgun sequence of Gordonia malaquae NBRC 108250.</title>
        <authorList>
            <person name="Yoshida I."/>
            <person name="Hosoyama A."/>
            <person name="Tsuchikane K."/>
            <person name="Ando Y."/>
            <person name="Baba S."/>
            <person name="Ohji S."/>
            <person name="Hamada M."/>
            <person name="Tamura T."/>
            <person name="Yamazoe A."/>
            <person name="Yamazaki S."/>
            <person name="Fujita N."/>
        </authorList>
    </citation>
    <scope>NUCLEOTIDE SEQUENCE [LARGE SCALE GENOMIC DNA]</scope>
    <source>
        <strain evidence="12 13">NBRC 108250</strain>
    </source>
</reference>
<evidence type="ECO:0000256" key="1">
    <source>
        <dbReference type="ARBA" id="ARBA00012513"/>
    </source>
</evidence>
<dbReference type="RefSeq" id="WP_008376284.1">
    <property type="nucleotide sequence ID" value="NZ_BAOP01000003.1"/>
</dbReference>
<proteinExistence type="predicted"/>
<comment type="catalytic activity">
    <reaction evidence="8">
        <text>L-seryl-[protein] + ATP = O-phospho-L-seryl-[protein] + ADP + H(+)</text>
        <dbReference type="Rhea" id="RHEA:17989"/>
        <dbReference type="Rhea" id="RHEA-COMP:9863"/>
        <dbReference type="Rhea" id="RHEA-COMP:11604"/>
        <dbReference type="ChEBI" id="CHEBI:15378"/>
        <dbReference type="ChEBI" id="CHEBI:29999"/>
        <dbReference type="ChEBI" id="CHEBI:30616"/>
        <dbReference type="ChEBI" id="CHEBI:83421"/>
        <dbReference type="ChEBI" id="CHEBI:456216"/>
        <dbReference type="EC" id="2.7.11.1"/>
    </reaction>
</comment>
<keyword evidence="4" id="KW-0547">Nucleotide-binding</keyword>
<evidence type="ECO:0000313" key="13">
    <source>
        <dbReference type="Proteomes" id="UP000035009"/>
    </source>
</evidence>
<dbReference type="PROSITE" id="PS50011">
    <property type="entry name" value="PROTEIN_KINASE_DOM"/>
    <property type="match status" value="1"/>
</dbReference>
<dbReference type="GO" id="GO:0005524">
    <property type="term" value="F:ATP binding"/>
    <property type="evidence" value="ECO:0007669"/>
    <property type="project" value="UniProtKB-KW"/>
</dbReference>
<dbReference type="InterPro" id="IPR011009">
    <property type="entry name" value="Kinase-like_dom_sf"/>
</dbReference>
<keyword evidence="10" id="KW-0472">Membrane</keyword>
<keyword evidence="2 12" id="KW-0723">Serine/threonine-protein kinase</keyword>
<evidence type="ECO:0000256" key="9">
    <source>
        <dbReference type="SAM" id="MobiDB-lite"/>
    </source>
</evidence>
<dbReference type="InterPro" id="IPR008271">
    <property type="entry name" value="Ser/Thr_kinase_AS"/>
</dbReference>
<dbReference type="SMART" id="SM00220">
    <property type="entry name" value="S_TKc"/>
    <property type="match status" value="1"/>
</dbReference>
<organism evidence="12 13">
    <name type="scientific">Gordonia malaquae NBRC 108250</name>
    <dbReference type="NCBI Taxonomy" id="1223542"/>
    <lineage>
        <taxon>Bacteria</taxon>
        <taxon>Bacillati</taxon>
        <taxon>Actinomycetota</taxon>
        <taxon>Actinomycetes</taxon>
        <taxon>Mycobacteriales</taxon>
        <taxon>Gordoniaceae</taxon>
        <taxon>Gordonia</taxon>
    </lineage>
</organism>
<dbReference type="PANTHER" id="PTHR43289:SF6">
    <property type="entry name" value="SERINE_THREONINE-PROTEIN KINASE NEKL-3"/>
    <property type="match status" value="1"/>
</dbReference>
<evidence type="ECO:0000256" key="7">
    <source>
        <dbReference type="ARBA" id="ARBA00047899"/>
    </source>
</evidence>
<dbReference type="Gene3D" id="3.30.200.20">
    <property type="entry name" value="Phosphorylase Kinase, domain 1"/>
    <property type="match status" value="1"/>
</dbReference>
<dbReference type="Proteomes" id="UP000035009">
    <property type="component" value="Unassembled WGS sequence"/>
</dbReference>
<evidence type="ECO:0000256" key="6">
    <source>
        <dbReference type="ARBA" id="ARBA00022840"/>
    </source>
</evidence>
<dbReference type="OrthoDB" id="9762169at2"/>
<evidence type="ECO:0000256" key="4">
    <source>
        <dbReference type="ARBA" id="ARBA00022741"/>
    </source>
</evidence>
<evidence type="ECO:0000259" key="11">
    <source>
        <dbReference type="PROSITE" id="PS50011"/>
    </source>
</evidence>
<gene>
    <name evidence="12" type="ORF">GM1_003_00750</name>
</gene>
<dbReference type="eggNOG" id="COG0515">
    <property type="taxonomic scope" value="Bacteria"/>
</dbReference>
<feature type="region of interest" description="Disordered" evidence="9">
    <location>
        <begin position="413"/>
        <end position="463"/>
    </location>
</feature>
<feature type="domain" description="Protein kinase" evidence="11">
    <location>
        <begin position="11"/>
        <end position="290"/>
    </location>
</feature>
<keyword evidence="5 12" id="KW-0418">Kinase</keyword>
<keyword evidence="3" id="KW-0808">Transferase</keyword>
<dbReference type="CDD" id="cd14014">
    <property type="entry name" value="STKc_PknB_like"/>
    <property type="match status" value="1"/>
</dbReference>
<name>M3V9X6_GORML</name>
<keyword evidence="6" id="KW-0067">ATP-binding</keyword>
<dbReference type="EMBL" id="BAOP01000003">
    <property type="protein sequence ID" value="GAC78338.1"/>
    <property type="molecule type" value="Genomic_DNA"/>
</dbReference>
<feature type="compositionally biased region" description="Low complexity" evidence="9">
    <location>
        <begin position="416"/>
        <end position="437"/>
    </location>
</feature>
<dbReference type="SUPFAM" id="SSF56112">
    <property type="entry name" value="Protein kinase-like (PK-like)"/>
    <property type="match status" value="1"/>
</dbReference>
<keyword evidence="13" id="KW-1185">Reference proteome</keyword>
<accession>M3V9X6</accession>
<evidence type="ECO:0000256" key="10">
    <source>
        <dbReference type="SAM" id="Phobius"/>
    </source>
</evidence>
<feature type="compositionally biased region" description="Low complexity" evidence="9">
    <location>
        <begin position="320"/>
        <end position="371"/>
    </location>
</feature>
<sequence>MLSPGQLFAGYRIVRSLGAGGMGEVYLAQHPRLPRQDALKLLPSELTADPTYRARFIREADLASALDHPSIVSVYDRGEDRGQLWITMKYIPGADANELMKQNGPFSPSDAAEVITAVADALDYAHGKGLLHRDVKPANILIDSTQATHRKVYLTDFGIARTVGNETALTAADLTVGSIQYTSPEQLRGGDLNGRADQYSLACTAFRLLTGRAPYPERKPTEIINAHLHNPIPHARSIRADLPPSVDAVLARGMDKQAVNRYPTCMDFARDLRAALNSGAATPGGYQPTMINPGSVGVPAQPPQQPNLAKPAPVPPQTPSPQSAPQQPYTRPYTQQAAYPQNPYQQAQSSGYQSGQPYGQPQYTPQYAQPAFSGPGQQAGDSNNKKTIMIVVAVLAVTILVAALMVWLINRDSDSSTDTASSSSSTTTTTSTTSTSSRPTDPAVVAGVPTQCVDGRATSTVGTSRIESGRIEIPASAMPPTGWTADSGSSTFPFVTDAEGVYKRTVGTWIAQIAVGTLPSDFSTNTDGVARKILECLAVGPGYSSVTTTGPTGTVVEPNRLEKSKTAVSLLTSTIPVTGRPGIIGDDIMIAVVNSSPMTVAIGINPTGDSATRTAVRNAVQGLLVDS</sequence>
<dbReference type="InterPro" id="IPR000719">
    <property type="entry name" value="Prot_kinase_dom"/>
</dbReference>
<dbReference type="FunFam" id="3.30.200.20:FF:000035">
    <property type="entry name" value="Serine/threonine protein kinase Stk1"/>
    <property type="match status" value="1"/>
</dbReference>
<dbReference type="STRING" id="410332.SAMN04488550_2321"/>
<feature type="transmembrane region" description="Helical" evidence="10">
    <location>
        <begin position="388"/>
        <end position="409"/>
    </location>
</feature>
<protein>
    <recommendedName>
        <fullName evidence="1">non-specific serine/threonine protein kinase</fullName>
        <ecNumber evidence="1">2.7.11.1</ecNumber>
    </recommendedName>
</protein>
<evidence type="ECO:0000256" key="5">
    <source>
        <dbReference type="ARBA" id="ARBA00022777"/>
    </source>
</evidence>